<dbReference type="AlphaFoldDB" id="A0AAC9MWF0"/>
<name>A0AAC9MWF0_9PSEU</name>
<dbReference type="Gene3D" id="1.10.287.1060">
    <property type="entry name" value="ESAT-6-like"/>
    <property type="match status" value="1"/>
</dbReference>
<dbReference type="KEGG" id="ahm:TL08_06595"/>
<protein>
    <recommendedName>
        <fullName evidence="3">WXG100 family type VII secretion target</fullName>
    </recommendedName>
</protein>
<dbReference type="SUPFAM" id="SSF140453">
    <property type="entry name" value="EsxAB dimer-like"/>
    <property type="match status" value="1"/>
</dbReference>
<dbReference type="Pfam" id="PF10824">
    <property type="entry name" value="T7SS_ESX_EspC"/>
    <property type="match status" value="1"/>
</dbReference>
<reference evidence="2" key="1">
    <citation type="submission" date="2016-03" db="EMBL/GenBank/DDBJ databases">
        <title>Complete genome sequence of the type strain Actinoalloteichus hymeniacidonis DSM 45092.</title>
        <authorList>
            <person name="Schaffert L."/>
            <person name="Albersmeier A."/>
            <person name="Winkler A."/>
            <person name="Kalinowski J."/>
            <person name="Zotchev S."/>
            <person name="Ruckert C."/>
        </authorList>
    </citation>
    <scope>NUCLEOTIDE SEQUENCE [LARGE SCALE GENOMIC DNA]</scope>
    <source>
        <strain evidence="2">HPA177(T) (DSM 45092(T))</strain>
    </source>
</reference>
<dbReference type="EMBL" id="CP014859">
    <property type="protein sequence ID" value="AOS62143.1"/>
    <property type="molecule type" value="Genomic_DNA"/>
</dbReference>
<dbReference type="InterPro" id="IPR036689">
    <property type="entry name" value="ESAT-6-like_sf"/>
</dbReference>
<evidence type="ECO:0008006" key="3">
    <source>
        <dbReference type="Google" id="ProtNLM"/>
    </source>
</evidence>
<evidence type="ECO:0000313" key="2">
    <source>
        <dbReference type="Proteomes" id="UP000095210"/>
    </source>
</evidence>
<sequence>MSDNMEVDPPALRAASPQFDAAADTLESAGTAIDGVVSSEGDCWGADESGQTFANDYLPAAQSAQDNISALVEALRGVRVQLDASADTWESIDQDAADGFGQMV</sequence>
<evidence type="ECO:0000313" key="1">
    <source>
        <dbReference type="EMBL" id="AOS62143.1"/>
    </source>
</evidence>
<dbReference type="RefSeq" id="WP_069847389.1">
    <property type="nucleotide sequence ID" value="NZ_CP014859.1"/>
</dbReference>
<proteinExistence type="predicted"/>
<dbReference type="InterPro" id="IPR022536">
    <property type="entry name" value="EspC"/>
</dbReference>
<accession>A0AAC9MWF0</accession>
<dbReference type="Proteomes" id="UP000095210">
    <property type="component" value="Chromosome"/>
</dbReference>
<gene>
    <name evidence="1" type="ORF">TL08_06595</name>
</gene>
<organism evidence="1 2">
    <name type="scientific">Actinoalloteichus hymeniacidonis</name>
    <dbReference type="NCBI Taxonomy" id="340345"/>
    <lineage>
        <taxon>Bacteria</taxon>
        <taxon>Bacillati</taxon>
        <taxon>Actinomycetota</taxon>
        <taxon>Actinomycetes</taxon>
        <taxon>Pseudonocardiales</taxon>
        <taxon>Pseudonocardiaceae</taxon>
        <taxon>Actinoalloteichus</taxon>
    </lineage>
</organism>
<keyword evidence="2" id="KW-1185">Reference proteome</keyword>
<dbReference type="GO" id="GO:0009306">
    <property type="term" value="P:protein secretion"/>
    <property type="evidence" value="ECO:0007669"/>
    <property type="project" value="InterPro"/>
</dbReference>